<keyword evidence="3" id="KW-1185">Reference proteome</keyword>
<gene>
    <name evidence="2" type="ordered locus">MEALZ_1468</name>
</gene>
<accession>G4SXW2</accession>
<proteinExistence type="predicted"/>
<evidence type="ECO:0000313" key="3">
    <source>
        <dbReference type="Proteomes" id="UP000008315"/>
    </source>
</evidence>
<dbReference type="PANTHER" id="PTHR35562:SF2">
    <property type="entry name" value="DNA ENDONUCLEASE SMRA-RELATED"/>
    <property type="match status" value="1"/>
</dbReference>
<dbReference type="PROSITE" id="PS50828">
    <property type="entry name" value="SMR"/>
    <property type="match status" value="1"/>
</dbReference>
<protein>
    <submittedName>
        <fullName evidence="2">Smr protein/MutS2</fullName>
    </submittedName>
</protein>
<dbReference type="InterPro" id="IPR036063">
    <property type="entry name" value="Smr_dom_sf"/>
</dbReference>
<dbReference type="EMBL" id="FO082060">
    <property type="protein sequence ID" value="CCE23156.1"/>
    <property type="molecule type" value="Genomic_DNA"/>
</dbReference>
<dbReference type="PANTHER" id="PTHR35562">
    <property type="entry name" value="DNA ENDONUCLEASE SMRA-RELATED"/>
    <property type="match status" value="1"/>
</dbReference>
<dbReference type="Gene3D" id="3.30.1370.110">
    <property type="match status" value="1"/>
</dbReference>
<sequence length="188" mass="21296">MRKKNLTQEDRDLFRQAAGKVISIDSDKLHLSTTPKPKPIPAKRSVDNAQSLDESILVTELLSLEDSLSFLSPGLQKNVLRKMRKGHYGLDAEIDLHGLSSHEAKKQLLRFLHSCVEEGFRCVCIVHGKGYRSPDNLPILKNSLNLWLRQHRDVQAFCSAPHRKGGTGAVFVLLRLTDKYDEQNDTER</sequence>
<feature type="domain" description="Smr" evidence="1">
    <location>
        <begin position="94"/>
        <end position="175"/>
    </location>
</feature>
<dbReference type="SUPFAM" id="SSF160443">
    <property type="entry name" value="SMR domain-like"/>
    <property type="match status" value="1"/>
</dbReference>
<dbReference type="HOGENOM" id="CLU_055978_1_0_6"/>
<evidence type="ECO:0000259" key="1">
    <source>
        <dbReference type="PROSITE" id="PS50828"/>
    </source>
</evidence>
<name>G4SXW2_META2</name>
<dbReference type="AlphaFoldDB" id="G4SXW2"/>
<dbReference type="Pfam" id="PF01713">
    <property type="entry name" value="Smr"/>
    <property type="match status" value="1"/>
</dbReference>
<dbReference type="KEGG" id="mah:MEALZ_1468"/>
<dbReference type="STRING" id="1091494.MEALZ_1468"/>
<evidence type="ECO:0000313" key="2">
    <source>
        <dbReference type="EMBL" id="CCE23156.1"/>
    </source>
</evidence>
<dbReference type="RefSeq" id="WP_014147951.1">
    <property type="nucleotide sequence ID" value="NC_016112.1"/>
</dbReference>
<dbReference type="InterPro" id="IPR002625">
    <property type="entry name" value="Smr_dom"/>
</dbReference>
<reference evidence="3" key="1">
    <citation type="journal article" date="2012" name="J. Bacteriol.">
        <title>Genome sequence of the haloalkaliphilic methanotrophic bacterium Methylomicrobium alcaliphilum 20Z.</title>
        <authorList>
            <person name="Vuilleumier S."/>
            <person name="Khmelenina V.N."/>
            <person name="Bringel F."/>
            <person name="Reshetnikov A.S."/>
            <person name="Lajus A."/>
            <person name="Mangenot S."/>
            <person name="Rouy Z."/>
            <person name="Op den Camp H.J."/>
            <person name="Jetten M.S."/>
            <person name="Dispirito A.A."/>
            <person name="Dunfield P."/>
            <person name="Klotz M.G."/>
            <person name="Semrau J.D."/>
            <person name="Stein L.Y."/>
            <person name="Barbe V."/>
            <person name="Medigue C."/>
            <person name="Trotsenko Y.A."/>
            <person name="Kalyuzhnaya M.G."/>
        </authorList>
    </citation>
    <scope>NUCLEOTIDE SEQUENCE [LARGE SCALE GENOMIC DNA]</scope>
    <source>
        <strain evidence="3">DSM 19304 / NCIMB 14124 / VKM B-2133 / 20Z</strain>
    </source>
</reference>
<dbReference type="Proteomes" id="UP000008315">
    <property type="component" value="Chromosome"/>
</dbReference>
<dbReference type="PATRIC" id="fig|271065.3.peg.1508"/>
<dbReference type="SMART" id="SM00463">
    <property type="entry name" value="SMR"/>
    <property type="match status" value="1"/>
</dbReference>
<organism evidence="2 3">
    <name type="scientific">Methylotuvimicrobium alcaliphilum (strain DSM 19304 / NCIMB 14124 / VKM B-2133 / 20Z)</name>
    <name type="common">Methylomicrobium alcaliphilum</name>
    <dbReference type="NCBI Taxonomy" id="1091494"/>
    <lineage>
        <taxon>Bacteria</taxon>
        <taxon>Pseudomonadati</taxon>
        <taxon>Pseudomonadota</taxon>
        <taxon>Gammaproteobacteria</taxon>
        <taxon>Methylococcales</taxon>
        <taxon>Methylococcaceae</taxon>
        <taxon>Methylotuvimicrobium</taxon>
    </lineage>
</organism>